<reference evidence="2 3" key="1">
    <citation type="journal article" date="2007" name="Nature">
        <title>Evolution of genes and genomes on the Drosophila phylogeny.</title>
        <authorList>
            <consortium name="Drosophila 12 Genomes Consortium"/>
            <person name="Clark A.G."/>
            <person name="Eisen M.B."/>
            <person name="Smith D.R."/>
            <person name="Bergman C.M."/>
            <person name="Oliver B."/>
            <person name="Markow T.A."/>
            <person name="Kaufman T.C."/>
            <person name="Kellis M."/>
            <person name="Gelbart W."/>
            <person name="Iyer V.N."/>
            <person name="Pollard D.A."/>
            <person name="Sackton T.B."/>
            <person name="Larracuente A.M."/>
            <person name="Singh N.D."/>
            <person name="Abad J.P."/>
            <person name="Abt D.N."/>
            <person name="Adryan B."/>
            <person name="Aguade M."/>
            <person name="Akashi H."/>
            <person name="Anderson W.W."/>
            <person name="Aquadro C.F."/>
            <person name="Ardell D.H."/>
            <person name="Arguello R."/>
            <person name="Artieri C.G."/>
            <person name="Barbash D.A."/>
            <person name="Barker D."/>
            <person name="Barsanti P."/>
            <person name="Batterham P."/>
            <person name="Batzoglou S."/>
            <person name="Begun D."/>
            <person name="Bhutkar A."/>
            <person name="Blanco E."/>
            <person name="Bosak S.A."/>
            <person name="Bradley R.K."/>
            <person name="Brand A.D."/>
            <person name="Brent M.R."/>
            <person name="Brooks A.N."/>
            <person name="Brown R.H."/>
            <person name="Butlin R.K."/>
            <person name="Caggese C."/>
            <person name="Calvi B.R."/>
            <person name="Bernardo de Carvalho A."/>
            <person name="Caspi A."/>
            <person name="Castrezana S."/>
            <person name="Celniker S.E."/>
            <person name="Chang J.L."/>
            <person name="Chapple C."/>
            <person name="Chatterji S."/>
            <person name="Chinwalla A."/>
            <person name="Civetta A."/>
            <person name="Clifton S.W."/>
            <person name="Comeron J.M."/>
            <person name="Costello J.C."/>
            <person name="Coyne J.A."/>
            <person name="Daub J."/>
            <person name="David R.G."/>
            <person name="Delcher A.L."/>
            <person name="Delehaunty K."/>
            <person name="Do C.B."/>
            <person name="Ebling H."/>
            <person name="Edwards K."/>
            <person name="Eickbush T."/>
            <person name="Evans J.D."/>
            <person name="Filipski A."/>
            <person name="Findeiss S."/>
            <person name="Freyhult E."/>
            <person name="Fulton L."/>
            <person name="Fulton R."/>
            <person name="Garcia A.C."/>
            <person name="Gardiner A."/>
            <person name="Garfield D.A."/>
            <person name="Garvin B.E."/>
            <person name="Gibson G."/>
            <person name="Gilbert D."/>
            <person name="Gnerre S."/>
            <person name="Godfrey J."/>
            <person name="Good R."/>
            <person name="Gotea V."/>
            <person name="Gravely B."/>
            <person name="Greenberg A.J."/>
            <person name="Griffiths-Jones S."/>
            <person name="Gross S."/>
            <person name="Guigo R."/>
            <person name="Gustafson E.A."/>
            <person name="Haerty W."/>
            <person name="Hahn M.W."/>
            <person name="Halligan D.L."/>
            <person name="Halpern A.L."/>
            <person name="Halter G.M."/>
            <person name="Han M.V."/>
            <person name="Heger A."/>
            <person name="Hillier L."/>
            <person name="Hinrichs A.S."/>
            <person name="Holmes I."/>
            <person name="Hoskins R.A."/>
            <person name="Hubisz M.J."/>
            <person name="Hultmark D."/>
            <person name="Huntley M.A."/>
            <person name="Jaffe D.B."/>
            <person name="Jagadeeshan S."/>
            <person name="Jeck W.R."/>
            <person name="Johnson J."/>
            <person name="Jones C.D."/>
            <person name="Jordan W.C."/>
            <person name="Karpen G.H."/>
            <person name="Kataoka E."/>
            <person name="Keightley P.D."/>
            <person name="Kheradpour P."/>
            <person name="Kirkness E.F."/>
            <person name="Koerich L.B."/>
            <person name="Kristiansen K."/>
            <person name="Kudrna D."/>
            <person name="Kulathinal R.J."/>
            <person name="Kumar S."/>
            <person name="Kwok R."/>
            <person name="Lander E."/>
            <person name="Langley C.H."/>
            <person name="Lapoint R."/>
            <person name="Lazzaro B.P."/>
            <person name="Lee S.J."/>
            <person name="Levesque L."/>
            <person name="Li R."/>
            <person name="Lin C.F."/>
            <person name="Lin M.F."/>
            <person name="Lindblad-Toh K."/>
            <person name="Llopart A."/>
            <person name="Long M."/>
            <person name="Low L."/>
            <person name="Lozovsky E."/>
            <person name="Lu J."/>
            <person name="Luo M."/>
            <person name="Machado C.A."/>
            <person name="Makalowski W."/>
            <person name="Marzo M."/>
            <person name="Matsuda M."/>
            <person name="Matzkin L."/>
            <person name="McAllister B."/>
            <person name="McBride C.S."/>
            <person name="McKernan B."/>
            <person name="McKernan K."/>
            <person name="Mendez-Lago M."/>
            <person name="Minx P."/>
            <person name="Mollenhauer M.U."/>
            <person name="Montooth K."/>
            <person name="Mount S.M."/>
            <person name="Mu X."/>
            <person name="Myers E."/>
            <person name="Negre B."/>
            <person name="Newfeld S."/>
            <person name="Nielsen R."/>
            <person name="Noor M.A."/>
            <person name="O'Grady P."/>
            <person name="Pachter L."/>
            <person name="Papaceit M."/>
            <person name="Parisi M.J."/>
            <person name="Parisi M."/>
            <person name="Parts L."/>
            <person name="Pedersen J.S."/>
            <person name="Pesole G."/>
            <person name="Phillippy A.M."/>
            <person name="Ponting C.P."/>
            <person name="Pop M."/>
            <person name="Porcelli D."/>
            <person name="Powell J.R."/>
            <person name="Prohaska S."/>
            <person name="Pruitt K."/>
            <person name="Puig M."/>
            <person name="Quesneville H."/>
            <person name="Ram K.R."/>
            <person name="Rand D."/>
            <person name="Rasmussen M.D."/>
            <person name="Reed L.K."/>
            <person name="Reenan R."/>
            <person name="Reily A."/>
            <person name="Remington K.A."/>
            <person name="Rieger T.T."/>
            <person name="Ritchie M.G."/>
            <person name="Robin C."/>
            <person name="Rogers Y.H."/>
            <person name="Rohde C."/>
            <person name="Rozas J."/>
            <person name="Rubenfield M.J."/>
            <person name="Ruiz A."/>
            <person name="Russo S."/>
            <person name="Salzberg S.L."/>
            <person name="Sanchez-Gracia A."/>
            <person name="Saranga D.J."/>
            <person name="Sato H."/>
            <person name="Schaeffer S.W."/>
            <person name="Schatz M.C."/>
            <person name="Schlenke T."/>
            <person name="Schwartz R."/>
            <person name="Segarra C."/>
            <person name="Singh R.S."/>
            <person name="Sirot L."/>
            <person name="Sirota M."/>
            <person name="Sisneros N.B."/>
            <person name="Smith C.D."/>
            <person name="Smith T.F."/>
            <person name="Spieth J."/>
            <person name="Stage D.E."/>
            <person name="Stark A."/>
            <person name="Stephan W."/>
            <person name="Strausberg R.L."/>
            <person name="Strempel S."/>
            <person name="Sturgill D."/>
            <person name="Sutton G."/>
            <person name="Sutton G.G."/>
            <person name="Tao W."/>
            <person name="Teichmann S."/>
            <person name="Tobari Y.N."/>
            <person name="Tomimura Y."/>
            <person name="Tsolas J.M."/>
            <person name="Valente V.L."/>
            <person name="Venter E."/>
            <person name="Venter J.C."/>
            <person name="Vicario S."/>
            <person name="Vieira F.G."/>
            <person name="Vilella A.J."/>
            <person name="Villasante A."/>
            <person name="Walenz B."/>
            <person name="Wang J."/>
            <person name="Wasserman M."/>
            <person name="Watts T."/>
            <person name="Wilson D."/>
            <person name="Wilson R.K."/>
            <person name="Wing R.A."/>
            <person name="Wolfner M.F."/>
            <person name="Wong A."/>
            <person name="Wong G.K."/>
            <person name="Wu C.I."/>
            <person name="Wu G."/>
            <person name="Yamamoto D."/>
            <person name="Yang H.P."/>
            <person name="Yang S.P."/>
            <person name="Yorke J.A."/>
            <person name="Yoshida K."/>
            <person name="Zdobnov E."/>
            <person name="Zhang P."/>
            <person name="Zhang Y."/>
            <person name="Zimin A.V."/>
            <person name="Baldwin J."/>
            <person name="Abdouelleil A."/>
            <person name="Abdulkadir J."/>
            <person name="Abebe A."/>
            <person name="Abera B."/>
            <person name="Abreu J."/>
            <person name="Acer S.C."/>
            <person name="Aftuck L."/>
            <person name="Alexander A."/>
            <person name="An P."/>
            <person name="Anderson E."/>
            <person name="Anderson S."/>
            <person name="Arachi H."/>
            <person name="Azer M."/>
            <person name="Bachantsang P."/>
            <person name="Barry A."/>
            <person name="Bayul T."/>
            <person name="Berlin A."/>
            <person name="Bessette D."/>
            <person name="Bloom T."/>
            <person name="Blye J."/>
            <person name="Boguslavskiy L."/>
            <person name="Bonnet C."/>
            <person name="Boukhgalter B."/>
            <person name="Bourzgui I."/>
            <person name="Brown A."/>
            <person name="Cahill P."/>
            <person name="Channer S."/>
            <person name="Cheshatsang Y."/>
            <person name="Chuda L."/>
            <person name="Citroen M."/>
            <person name="Collymore A."/>
            <person name="Cooke P."/>
            <person name="Costello M."/>
            <person name="D'Aco K."/>
            <person name="Daza R."/>
            <person name="De Haan G."/>
            <person name="DeGray S."/>
            <person name="DeMaso C."/>
            <person name="Dhargay N."/>
            <person name="Dooley K."/>
            <person name="Dooley E."/>
            <person name="Doricent M."/>
            <person name="Dorje P."/>
            <person name="Dorjee K."/>
            <person name="Dupes A."/>
            <person name="Elong R."/>
            <person name="Falk J."/>
            <person name="Farina A."/>
            <person name="Faro S."/>
            <person name="Ferguson D."/>
            <person name="Fisher S."/>
            <person name="Foley C.D."/>
            <person name="Franke A."/>
            <person name="Friedrich D."/>
            <person name="Gadbois L."/>
            <person name="Gearin G."/>
            <person name="Gearin C.R."/>
            <person name="Giannoukos G."/>
            <person name="Goode T."/>
            <person name="Graham J."/>
            <person name="Grandbois E."/>
            <person name="Grewal S."/>
            <person name="Gyaltsen K."/>
            <person name="Hafez N."/>
            <person name="Hagos B."/>
            <person name="Hall J."/>
            <person name="Henson C."/>
            <person name="Hollinger A."/>
            <person name="Honan T."/>
            <person name="Huard M.D."/>
            <person name="Hughes L."/>
            <person name="Hurhula B."/>
            <person name="Husby M.E."/>
            <person name="Kamat A."/>
            <person name="Kanga B."/>
            <person name="Kashin S."/>
            <person name="Khazanovich D."/>
            <person name="Kisner P."/>
            <person name="Lance K."/>
            <person name="Lara M."/>
            <person name="Lee W."/>
            <person name="Lennon N."/>
            <person name="Letendre F."/>
            <person name="LeVine R."/>
            <person name="Lipovsky A."/>
            <person name="Liu X."/>
            <person name="Liu J."/>
            <person name="Liu S."/>
            <person name="Lokyitsang T."/>
            <person name="Lokyitsang Y."/>
            <person name="Lubonja R."/>
            <person name="Lui A."/>
            <person name="MacDonald P."/>
            <person name="Magnisalis V."/>
            <person name="Maru K."/>
            <person name="Matthews C."/>
            <person name="McCusker W."/>
            <person name="McDonough S."/>
            <person name="Mehta T."/>
            <person name="Meldrim J."/>
            <person name="Meneus L."/>
            <person name="Mihai O."/>
            <person name="Mihalev A."/>
            <person name="Mihova T."/>
            <person name="Mittelman R."/>
            <person name="Mlenga V."/>
            <person name="Montmayeur A."/>
            <person name="Mulrain L."/>
            <person name="Navidi A."/>
            <person name="Naylor J."/>
            <person name="Negash T."/>
            <person name="Nguyen T."/>
            <person name="Nguyen N."/>
            <person name="Nicol R."/>
            <person name="Norbu C."/>
            <person name="Norbu N."/>
            <person name="Novod N."/>
            <person name="O'Neill B."/>
            <person name="Osman S."/>
            <person name="Markiewicz E."/>
            <person name="Oyono O.L."/>
            <person name="Patti C."/>
            <person name="Phunkhang P."/>
            <person name="Pierre F."/>
            <person name="Priest M."/>
            <person name="Raghuraman S."/>
            <person name="Rege F."/>
            <person name="Reyes R."/>
            <person name="Rise C."/>
            <person name="Rogov P."/>
            <person name="Ross K."/>
            <person name="Ryan E."/>
            <person name="Settipalli S."/>
            <person name="Shea T."/>
            <person name="Sherpa N."/>
            <person name="Shi L."/>
            <person name="Shih D."/>
            <person name="Sparrow T."/>
            <person name="Spaulding J."/>
            <person name="Stalker J."/>
            <person name="Stange-Thomann N."/>
            <person name="Stavropoulos S."/>
            <person name="Stone C."/>
            <person name="Strader C."/>
            <person name="Tesfaye S."/>
            <person name="Thomson T."/>
            <person name="Thoulutsang Y."/>
            <person name="Thoulutsang D."/>
            <person name="Topham K."/>
            <person name="Topping I."/>
            <person name="Tsamla T."/>
            <person name="Vassiliev H."/>
            <person name="Vo A."/>
            <person name="Wangchuk T."/>
            <person name="Wangdi T."/>
            <person name="Weiand M."/>
            <person name="Wilkinson J."/>
            <person name="Wilson A."/>
            <person name="Yadav S."/>
            <person name="Young G."/>
            <person name="Yu Q."/>
            <person name="Zembek L."/>
            <person name="Zhong D."/>
            <person name="Zimmer A."/>
            <person name="Zwirko Z."/>
            <person name="Jaffe D.B."/>
            <person name="Alvarez P."/>
            <person name="Brockman W."/>
            <person name="Butler J."/>
            <person name="Chin C."/>
            <person name="Gnerre S."/>
            <person name="Grabherr M."/>
            <person name="Kleber M."/>
            <person name="Mauceli E."/>
            <person name="MacCallum I."/>
        </authorList>
    </citation>
    <scope>NUCLEOTIDE SEQUENCE [LARGE SCALE GENOMIC DNA]</scope>
    <source>
        <strain evidence="3">MSH-3 / Tucson 14011-0111.49</strain>
    </source>
</reference>
<feature type="compositionally biased region" description="Basic residues" evidence="1">
    <location>
        <begin position="141"/>
        <end position="158"/>
    </location>
</feature>
<proteinExistence type="predicted"/>
<gene>
    <name evidence="2" type="primary">Dper\GL19808</name>
    <name evidence="2" type="ORF">Dper_GL19808</name>
</gene>
<protein>
    <submittedName>
        <fullName evidence="2">GL19808</fullName>
    </submittedName>
</protein>
<organism evidence="3">
    <name type="scientific">Drosophila persimilis</name>
    <name type="common">Fruit fly</name>
    <dbReference type="NCBI Taxonomy" id="7234"/>
    <lineage>
        <taxon>Eukaryota</taxon>
        <taxon>Metazoa</taxon>
        <taxon>Ecdysozoa</taxon>
        <taxon>Arthropoda</taxon>
        <taxon>Hexapoda</taxon>
        <taxon>Insecta</taxon>
        <taxon>Pterygota</taxon>
        <taxon>Neoptera</taxon>
        <taxon>Endopterygota</taxon>
        <taxon>Diptera</taxon>
        <taxon>Brachycera</taxon>
        <taxon>Muscomorpha</taxon>
        <taxon>Ephydroidea</taxon>
        <taxon>Drosophilidae</taxon>
        <taxon>Drosophila</taxon>
        <taxon>Sophophora</taxon>
    </lineage>
</organism>
<evidence type="ECO:0000313" key="3">
    <source>
        <dbReference type="Proteomes" id="UP000008744"/>
    </source>
</evidence>
<evidence type="ECO:0000313" key="2">
    <source>
        <dbReference type="EMBL" id="EDW29862.1"/>
    </source>
</evidence>
<dbReference type="HOGENOM" id="CLU_1512186_0_0_1"/>
<sequence>MIDKNTRHINMATRNMFVRMKELHTSINKASQASAADRSARQEGLDALFLFSKCSQSTKSADKEQQTMTVWKKDAAAQTEPWRMLSQPLVELGPPKADKRCQRNRRPQKNAPMLPQDDVATPSVTGQTKIPEIPDSGWRVVAKKTRTAKKPARDHHPHWPGGANTKRSSRCSQPRMTI</sequence>
<accession>B4HDJ9</accession>
<dbReference type="AlphaFoldDB" id="B4HDJ9"/>
<dbReference type="OMA" id="QTEPWRM"/>
<dbReference type="EMBL" id="CH480515">
    <property type="protein sequence ID" value="EDW29862.1"/>
    <property type="molecule type" value="Genomic_DNA"/>
</dbReference>
<keyword evidence="3" id="KW-1185">Reference proteome</keyword>
<dbReference type="Proteomes" id="UP000008744">
    <property type="component" value="Unassembled WGS sequence"/>
</dbReference>
<evidence type="ECO:0000256" key="1">
    <source>
        <dbReference type="SAM" id="MobiDB-lite"/>
    </source>
</evidence>
<name>B4HDJ9_DROPE</name>
<feature type="region of interest" description="Disordered" evidence="1">
    <location>
        <begin position="91"/>
        <end position="178"/>
    </location>
</feature>